<dbReference type="GeneID" id="104610290"/>
<dbReference type="KEGG" id="nnu:104610290"/>
<dbReference type="InterPro" id="IPR003121">
    <property type="entry name" value="SWIB_MDM2_domain"/>
</dbReference>
<name>A0A1U8B2Z1_NELNU</name>
<accession>A0A1U8B2Z1</accession>
<evidence type="ECO:0000313" key="1">
    <source>
        <dbReference type="Proteomes" id="UP000189703"/>
    </source>
</evidence>
<dbReference type="Gene3D" id="1.10.245.10">
    <property type="entry name" value="SWIB/MDM2 domain"/>
    <property type="match status" value="1"/>
</dbReference>
<dbReference type="CDD" id="cd10567">
    <property type="entry name" value="SWIB-MDM2_like"/>
    <property type="match status" value="1"/>
</dbReference>
<protein>
    <submittedName>
        <fullName evidence="2">Upstream activation factor subunit spp27</fullName>
    </submittedName>
</protein>
<dbReference type="OMA" id="NKREIYC"/>
<dbReference type="Pfam" id="PF02201">
    <property type="entry name" value="SWIB"/>
    <property type="match status" value="1"/>
</dbReference>
<dbReference type="FunCoup" id="A0A1U8B2Z1">
    <property type="interactions" value="561"/>
</dbReference>
<proteinExistence type="predicted"/>
<dbReference type="AlphaFoldDB" id="A0A1U8B2Z1"/>
<dbReference type="eggNOG" id="KOG1946">
    <property type="taxonomic scope" value="Eukaryota"/>
</dbReference>
<dbReference type="InterPro" id="IPR036885">
    <property type="entry name" value="SWIB_MDM2_dom_sf"/>
</dbReference>
<gene>
    <name evidence="2" type="primary">LOC104610290</name>
</gene>
<dbReference type="InterPro" id="IPR019835">
    <property type="entry name" value="SWIB_domain"/>
</dbReference>
<dbReference type="STRING" id="4432.A0A1U8B2Z1"/>
<organism evidence="1 2">
    <name type="scientific">Nelumbo nucifera</name>
    <name type="common">Sacred lotus</name>
    <dbReference type="NCBI Taxonomy" id="4432"/>
    <lineage>
        <taxon>Eukaryota</taxon>
        <taxon>Viridiplantae</taxon>
        <taxon>Streptophyta</taxon>
        <taxon>Embryophyta</taxon>
        <taxon>Tracheophyta</taxon>
        <taxon>Spermatophyta</taxon>
        <taxon>Magnoliopsida</taxon>
        <taxon>Proteales</taxon>
        <taxon>Nelumbonaceae</taxon>
        <taxon>Nelumbo</taxon>
    </lineage>
</organism>
<dbReference type="RefSeq" id="XP_010275139.1">
    <property type="nucleotide sequence ID" value="XM_010276837.2"/>
</dbReference>
<dbReference type="PROSITE" id="PS51925">
    <property type="entry name" value="SWIB_MDM2"/>
    <property type="match status" value="1"/>
</dbReference>
<evidence type="ECO:0000313" key="2">
    <source>
        <dbReference type="RefSeq" id="XP_010275139.1"/>
    </source>
</evidence>
<dbReference type="OrthoDB" id="10251073at2759"/>
<dbReference type="Proteomes" id="UP000189703">
    <property type="component" value="Unplaced"/>
</dbReference>
<dbReference type="GO" id="GO:0005634">
    <property type="term" value="C:nucleus"/>
    <property type="evidence" value="ECO:0000318"/>
    <property type="project" value="GO_Central"/>
</dbReference>
<dbReference type="SMART" id="SM00151">
    <property type="entry name" value="SWIB"/>
    <property type="match status" value="1"/>
</dbReference>
<dbReference type="PANTHER" id="PTHR13844">
    <property type="entry name" value="SWI/SNF-RELATED MATRIX-ASSOCIATED ACTIN-DEPENDENT REGULATOR OF CHROMATIN SUBFAMILY D"/>
    <property type="match status" value="1"/>
</dbReference>
<keyword evidence="1" id="KW-1185">Reference proteome</keyword>
<dbReference type="SUPFAM" id="SSF47592">
    <property type="entry name" value="SWIB/MDM2 domain"/>
    <property type="match status" value="1"/>
</dbReference>
<sequence length="124" mass="13404">MASRVFRGCRVLMAAANKSSTGAKASAASTSSSRTTASAKAQTGIFKVVPVSPALRKFIGAPEVSRGDAVKKVWEYIKENNLQNPANKKEIRCDDKLKSIFEGKDTVGFLEIATLLSRHFVKTN</sequence>
<reference evidence="2" key="1">
    <citation type="submission" date="2025-08" db="UniProtKB">
        <authorList>
            <consortium name="RefSeq"/>
        </authorList>
    </citation>
    <scope>IDENTIFICATION</scope>
</reference>